<proteinExistence type="predicted"/>
<dbReference type="EMBL" id="AP029266">
    <property type="protein sequence ID" value="BFG02743.1"/>
    <property type="molecule type" value="Genomic_DNA"/>
</dbReference>
<protein>
    <submittedName>
        <fullName evidence="2">Uncharacterized protein</fullName>
    </submittedName>
</protein>
<sequence>MYQDTRISIKEKKEAAEKGNVKPLAANQPIQIQNIAFEVDDDMLLKENDELMNDILRQLEDEAKTKRQQELIEKSAKKPKVPRENLTVESETVAALQKKSGEVPYKQTASKAQGIAPINQRKVNNIKIKPLGKSAANGAEMVPEEPGLFKVPKVPAKRKPRKVDNIKIKALPKIASDKAGPEEPQLFLSS</sequence>
<organism evidence="2 3">
    <name type="scientific">Drosophila madeirensis</name>
    <name type="common">Fruit fly</name>
    <dbReference type="NCBI Taxonomy" id="30013"/>
    <lineage>
        <taxon>Eukaryota</taxon>
        <taxon>Metazoa</taxon>
        <taxon>Ecdysozoa</taxon>
        <taxon>Arthropoda</taxon>
        <taxon>Hexapoda</taxon>
        <taxon>Insecta</taxon>
        <taxon>Pterygota</taxon>
        <taxon>Neoptera</taxon>
        <taxon>Endopterygota</taxon>
        <taxon>Diptera</taxon>
        <taxon>Brachycera</taxon>
        <taxon>Muscomorpha</taxon>
        <taxon>Ephydroidea</taxon>
        <taxon>Drosophilidae</taxon>
        <taxon>Drosophila</taxon>
        <taxon>Sophophora</taxon>
    </lineage>
</organism>
<evidence type="ECO:0000256" key="1">
    <source>
        <dbReference type="SAM" id="MobiDB-lite"/>
    </source>
</evidence>
<keyword evidence="3" id="KW-1185">Reference proteome</keyword>
<reference evidence="2 3" key="1">
    <citation type="submission" date="2024-02" db="EMBL/GenBank/DDBJ databases">
        <title>A chromosome-level genome assembly of Drosophila madeirensis, a fruit fly species endemic to Madeira island.</title>
        <authorList>
            <person name="Tomihara K."/>
            <person name="Llopart A."/>
            <person name="Yamamoto D."/>
        </authorList>
    </citation>
    <scope>NUCLEOTIDE SEQUENCE [LARGE SCALE GENOMIC DNA]</scope>
    <source>
        <strain evidence="2 3">RF1</strain>
    </source>
</reference>
<accession>A0AAU9G481</accession>
<name>A0AAU9G481_DROMD</name>
<feature type="compositionally biased region" description="Basic and acidic residues" evidence="1">
    <location>
        <begin position="64"/>
        <end position="76"/>
    </location>
</feature>
<dbReference type="AlphaFoldDB" id="A0AAU9G481"/>
<feature type="region of interest" description="Disordered" evidence="1">
    <location>
        <begin position="64"/>
        <end position="92"/>
    </location>
</feature>
<evidence type="ECO:0000313" key="3">
    <source>
        <dbReference type="Proteomes" id="UP001500889"/>
    </source>
</evidence>
<dbReference type="Proteomes" id="UP001500889">
    <property type="component" value="Chromosome A"/>
</dbReference>
<evidence type="ECO:0000313" key="2">
    <source>
        <dbReference type="EMBL" id="BFG02743.1"/>
    </source>
</evidence>
<gene>
    <name evidence="2" type="ORF">DMAD_02172</name>
</gene>